<dbReference type="EMBL" id="LT629710">
    <property type="protein sequence ID" value="SDO28726.1"/>
    <property type="molecule type" value="Genomic_DNA"/>
</dbReference>
<evidence type="ECO:0000313" key="14">
    <source>
        <dbReference type="Proteomes" id="UP000198741"/>
    </source>
</evidence>
<dbReference type="AlphaFoldDB" id="A0A1H0IBI1"/>
<evidence type="ECO:0000259" key="12">
    <source>
        <dbReference type="PROSITE" id="PS51462"/>
    </source>
</evidence>
<dbReference type="PANTHER" id="PTHR47707:SF1">
    <property type="entry name" value="NUDIX HYDROLASE FAMILY PROTEIN"/>
    <property type="match status" value="1"/>
</dbReference>
<dbReference type="InterPro" id="IPR020476">
    <property type="entry name" value="Nudix_hydrolase"/>
</dbReference>
<accession>A0A1H0IBI1</accession>
<dbReference type="PRINTS" id="PR00502">
    <property type="entry name" value="NUDIXFAMILY"/>
</dbReference>
<protein>
    <recommendedName>
        <fullName evidence="11">8-oxo-dGTP diphosphatase</fullName>
        <ecNumber evidence="11">3.6.1.55</ecNumber>
    </recommendedName>
</protein>
<evidence type="ECO:0000256" key="7">
    <source>
        <dbReference type="ARBA" id="ARBA00022801"/>
    </source>
</evidence>
<evidence type="ECO:0000256" key="1">
    <source>
        <dbReference type="ARBA" id="ARBA00001946"/>
    </source>
</evidence>
<keyword evidence="9" id="KW-0234">DNA repair</keyword>
<evidence type="ECO:0000256" key="10">
    <source>
        <dbReference type="ARBA" id="ARBA00035861"/>
    </source>
</evidence>
<name>A0A1H0IBI1_9ACTN</name>
<dbReference type="GO" id="GO:0035539">
    <property type="term" value="F:8-oxo-7,8-dihydrodeoxyguanosine triphosphate pyrophosphatase activity"/>
    <property type="evidence" value="ECO:0007669"/>
    <property type="project" value="UniProtKB-EC"/>
</dbReference>
<evidence type="ECO:0000256" key="8">
    <source>
        <dbReference type="ARBA" id="ARBA00022842"/>
    </source>
</evidence>
<dbReference type="GO" id="GO:0006260">
    <property type="term" value="P:DNA replication"/>
    <property type="evidence" value="ECO:0007669"/>
    <property type="project" value="UniProtKB-KW"/>
</dbReference>
<feature type="domain" description="Nudix hydrolase" evidence="12">
    <location>
        <begin position="152"/>
        <end position="275"/>
    </location>
</feature>
<evidence type="ECO:0000256" key="6">
    <source>
        <dbReference type="ARBA" id="ARBA00022763"/>
    </source>
</evidence>
<evidence type="ECO:0000256" key="9">
    <source>
        <dbReference type="ARBA" id="ARBA00023204"/>
    </source>
</evidence>
<organism evidence="13 14">
    <name type="scientific">Nakamurella panacisegetis</name>
    <dbReference type="NCBI Taxonomy" id="1090615"/>
    <lineage>
        <taxon>Bacteria</taxon>
        <taxon>Bacillati</taxon>
        <taxon>Actinomycetota</taxon>
        <taxon>Actinomycetes</taxon>
        <taxon>Nakamurellales</taxon>
        <taxon>Nakamurellaceae</taxon>
        <taxon>Nakamurella</taxon>
    </lineage>
</organism>
<dbReference type="SUPFAM" id="SSF55811">
    <property type="entry name" value="Nudix"/>
    <property type="match status" value="1"/>
</dbReference>
<sequence>MVRLGTVRNRLHVPIRCAALIDAPEAAVRRALFSRQVWIRTAVALGGTAEFAAAGSRIVAGDLARFTARPGGRPWLLRVGEVNGRPTLDSVTSTGRSTVSVRFDTSSSGAGCLVTVEFTVSSRVAFLNACYRPILIRYGEMLLGMTTLVAREPVRVVAGAWIAEGKVLVTRRRDPTGRWELPGGKAEPGESDEEALMRELQEELAIRSKVFRRIGPVVAVAPGVEMVCYRVAATHDDPIQLTDHDAYRWVEAAGLSTVDFLDSDRELLDSLRIALQMPA</sequence>
<evidence type="ECO:0000256" key="3">
    <source>
        <dbReference type="ARBA" id="ARBA00022457"/>
    </source>
</evidence>
<dbReference type="CDD" id="cd03425">
    <property type="entry name" value="NUDIX_MutT_NudA_like"/>
    <property type="match status" value="1"/>
</dbReference>
<evidence type="ECO:0000256" key="5">
    <source>
        <dbReference type="ARBA" id="ARBA00022723"/>
    </source>
</evidence>
<dbReference type="PANTHER" id="PTHR47707">
    <property type="entry name" value="8-OXO-DGTP DIPHOSPHATASE"/>
    <property type="match status" value="1"/>
</dbReference>
<dbReference type="EC" id="3.6.1.55" evidence="11"/>
<keyword evidence="7" id="KW-0378">Hydrolase</keyword>
<evidence type="ECO:0000256" key="11">
    <source>
        <dbReference type="ARBA" id="ARBA00038905"/>
    </source>
</evidence>
<evidence type="ECO:0000313" key="13">
    <source>
        <dbReference type="EMBL" id="SDO28726.1"/>
    </source>
</evidence>
<dbReference type="GO" id="GO:0006281">
    <property type="term" value="P:DNA repair"/>
    <property type="evidence" value="ECO:0007669"/>
    <property type="project" value="UniProtKB-KW"/>
</dbReference>
<evidence type="ECO:0000256" key="2">
    <source>
        <dbReference type="ARBA" id="ARBA00005582"/>
    </source>
</evidence>
<gene>
    <name evidence="13" type="ORF">SAMN04515671_0441</name>
</gene>
<proteinExistence type="inferred from homology"/>
<dbReference type="InterPro" id="IPR047127">
    <property type="entry name" value="MutT-like"/>
</dbReference>
<dbReference type="GO" id="GO:0044715">
    <property type="term" value="F:8-oxo-dGDP phosphatase activity"/>
    <property type="evidence" value="ECO:0007669"/>
    <property type="project" value="TreeGrafter"/>
</dbReference>
<dbReference type="Gene3D" id="3.90.79.10">
    <property type="entry name" value="Nucleoside Triphosphate Pyrophosphohydrolase"/>
    <property type="match status" value="1"/>
</dbReference>
<dbReference type="STRING" id="1090615.SAMN04515671_0441"/>
<keyword evidence="4" id="KW-0235">DNA replication</keyword>
<keyword evidence="6" id="KW-0227">DNA damage</keyword>
<keyword evidence="8" id="KW-0460">Magnesium</keyword>
<dbReference type="GO" id="GO:0044716">
    <property type="term" value="F:8-oxo-GDP phosphatase activity"/>
    <property type="evidence" value="ECO:0007669"/>
    <property type="project" value="TreeGrafter"/>
</dbReference>
<dbReference type="Pfam" id="PF00293">
    <property type="entry name" value="NUDIX"/>
    <property type="match status" value="1"/>
</dbReference>
<dbReference type="GO" id="GO:0008413">
    <property type="term" value="F:8-oxo-7,8-dihydroguanosine triphosphate pyrophosphatase activity"/>
    <property type="evidence" value="ECO:0007669"/>
    <property type="project" value="TreeGrafter"/>
</dbReference>
<comment type="cofactor">
    <cofactor evidence="1">
        <name>Mg(2+)</name>
        <dbReference type="ChEBI" id="CHEBI:18420"/>
    </cofactor>
</comment>
<dbReference type="InterPro" id="IPR015797">
    <property type="entry name" value="NUDIX_hydrolase-like_dom_sf"/>
</dbReference>
<reference evidence="13 14" key="1">
    <citation type="submission" date="2016-10" db="EMBL/GenBank/DDBJ databases">
        <authorList>
            <person name="de Groot N.N."/>
        </authorList>
    </citation>
    <scope>NUCLEOTIDE SEQUENCE [LARGE SCALE GENOMIC DNA]</scope>
    <source>
        <strain evidence="14">P4-7,KCTC 19426,CECT 7604</strain>
    </source>
</reference>
<keyword evidence="3" id="KW-0515">Mutator protein</keyword>
<keyword evidence="14" id="KW-1185">Reference proteome</keyword>
<keyword evidence="5" id="KW-0479">Metal-binding</keyword>
<dbReference type="GO" id="GO:0046872">
    <property type="term" value="F:metal ion binding"/>
    <property type="evidence" value="ECO:0007669"/>
    <property type="project" value="UniProtKB-KW"/>
</dbReference>
<dbReference type="Proteomes" id="UP000198741">
    <property type="component" value="Chromosome I"/>
</dbReference>
<comment type="catalytic activity">
    <reaction evidence="10">
        <text>8-oxo-dGTP + H2O = 8-oxo-dGMP + diphosphate + H(+)</text>
        <dbReference type="Rhea" id="RHEA:31575"/>
        <dbReference type="ChEBI" id="CHEBI:15377"/>
        <dbReference type="ChEBI" id="CHEBI:15378"/>
        <dbReference type="ChEBI" id="CHEBI:33019"/>
        <dbReference type="ChEBI" id="CHEBI:63224"/>
        <dbReference type="ChEBI" id="CHEBI:77896"/>
        <dbReference type="EC" id="3.6.1.55"/>
    </reaction>
</comment>
<dbReference type="InterPro" id="IPR000086">
    <property type="entry name" value="NUDIX_hydrolase_dom"/>
</dbReference>
<dbReference type="PROSITE" id="PS51462">
    <property type="entry name" value="NUDIX"/>
    <property type="match status" value="1"/>
</dbReference>
<comment type="similarity">
    <text evidence="2">Belongs to the Nudix hydrolase family.</text>
</comment>
<evidence type="ECO:0000256" key="4">
    <source>
        <dbReference type="ARBA" id="ARBA00022705"/>
    </source>
</evidence>